<accession>A0A1D2QPV3</accession>
<name>A0A1D2QPV3_9GAMM</name>
<protein>
    <submittedName>
        <fullName evidence="2">Uncharacterized protein</fullName>
    </submittedName>
</protein>
<dbReference type="Proteomes" id="UP000242502">
    <property type="component" value="Unassembled WGS sequence"/>
</dbReference>
<gene>
    <name evidence="2" type="ORF">AB835_08240</name>
</gene>
<reference evidence="2 3" key="1">
    <citation type="journal article" date="2016" name="Appl. Environ. Microbiol.">
        <title>Lack of Overt Genome Reduction in the Bryostatin-Producing Bryozoan Symbiont "Candidatus Endobugula sertula".</title>
        <authorList>
            <person name="Miller I.J."/>
            <person name="Vanee N."/>
            <person name="Fong S.S."/>
            <person name="Lim-Fong G.E."/>
            <person name="Kwan J.C."/>
        </authorList>
    </citation>
    <scope>NUCLEOTIDE SEQUENCE [LARGE SCALE GENOMIC DNA]</scope>
    <source>
        <strain evidence="2">AB1-4</strain>
    </source>
</reference>
<evidence type="ECO:0000256" key="1">
    <source>
        <dbReference type="SAM" id="MobiDB-lite"/>
    </source>
</evidence>
<evidence type="ECO:0000313" key="2">
    <source>
        <dbReference type="EMBL" id="ODS23592.1"/>
    </source>
</evidence>
<organism evidence="2 3">
    <name type="scientific">Candidatus Endobugula sertula</name>
    <name type="common">Bugula neritina bacterial symbiont</name>
    <dbReference type="NCBI Taxonomy" id="62101"/>
    <lineage>
        <taxon>Bacteria</taxon>
        <taxon>Pseudomonadati</taxon>
        <taxon>Pseudomonadota</taxon>
        <taxon>Gammaproteobacteria</taxon>
        <taxon>Cellvibrionales</taxon>
        <taxon>Cellvibrionaceae</taxon>
        <taxon>Candidatus Endobugula</taxon>
    </lineage>
</organism>
<evidence type="ECO:0000313" key="3">
    <source>
        <dbReference type="Proteomes" id="UP000242502"/>
    </source>
</evidence>
<feature type="region of interest" description="Disordered" evidence="1">
    <location>
        <begin position="1"/>
        <end position="27"/>
    </location>
</feature>
<dbReference type="STRING" id="62101.AB835_08240"/>
<comment type="caution">
    <text evidence="2">The sequence shown here is derived from an EMBL/GenBank/DDBJ whole genome shotgun (WGS) entry which is preliminary data.</text>
</comment>
<dbReference type="AlphaFoldDB" id="A0A1D2QPV3"/>
<sequence>MSNDGDNELTAQQRAEKKRSEKRKGNPIFTTVRFKHVKDKKMVDRVFKLHGGTREEALIDAAKALENELKKEQ</sequence>
<dbReference type="EMBL" id="MDLC01000025">
    <property type="protein sequence ID" value="ODS23592.1"/>
    <property type="molecule type" value="Genomic_DNA"/>
</dbReference>
<feature type="compositionally biased region" description="Polar residues" evidence="1">
    <location>
        <begin position="1"/>
        <end position="13"/>
    </location>
</feature>
<proteinExistence type="predicted"/>